<comment type="caution">
    <text evidence="5">The sequence shown here is derived from an EMBL/GenBank/DDBJ whole genome shotgun (WGS) entry which is preliminary data.</text>
</comment>
<dbReference type="InterPro" id="IPR001314">
    <property type="entry name" value="Peptidase_S1A"/>
</dbReference>
<dbReference type="InterPro" id="IPR050430">
    <property type="entry name" value="Peptidase_S1"/>
</dbReference>
<evidence type="ECO:0000313" key="5">
    <source>
        <dbReference type="EMBL" id="TFJ95142.1"/>
    </source>
</evidence>
<reference evidence="5 6" key="2">
    <citation type="submission" date="2019-04" db="EMBL/GenBank/DDBJ databases">
        <title>The genome sequence of big-headed turtle.</title>
        <authorList>
            <person name="Gong S."/>
        </authorList>
    </citation>
    <scope>NUCLEOTIDE SEQUENCE [LARGE SCALE GENOMIC DNA]</scope>
    <source>
        <strain evidence="5">DO16091913</strain>
        <tissue evidence="5">Muscle</tissue>
    </source>
</reference>
<keyword evidence="3" id="KW-0732">Signal</keyword>
<evidence type="ECO:0000256" key="2">
    <source>
        <dbReference type="ARBA" id="ARBA00023157"/>
    </source>
</evidence>
<keyword evidence="2" id="KW-1015">Disulfide bond</keyword>
<feature type="signal peptide" evidence="3">
    <location>
        <begin position="1"/>
        <end position="24"/>
    </location>
</feature>
<dbReference type="PANTHER" id="PTHR24276">
    <property type="entry name" value="POLYSERASE-RELATED"/>
    <property type="match status" value="1"/>
</dbReference>
<dbReference type="Pfam" id="PF00089">
    <property type="entry name" value="Trypsin"/>
    <property type="match status" value="1"/>
</dbReference>
<dbReference type="PANTHER" id="PTHR24276:SF96">
    <property type="entry name" value="PEPTIDASE S1 DOMAIN-CONTAINING PROTEIN"/>
    <property type="match status" value="1"/>
</dbReference>
<evidence type="ECO:0000259" key="4">
    <source>
        <dbReference type="PROSITE" id="PS50240"/>
    </source>
</evidence>
<dbReference type="SMART" id="SM00020">
    <property type="entry name" value="Tryp_SPc"/>
    <property type="match status" value="1"/>
</dbReference>
<dbReference type="OrthoDB" id="10061449at2759"/>
<sequence>MRPRPALLASAAALALLAPVGVMAHATSPETRIVDGADVPEGQHPYVVYVNISGMGSCTGTLIHPEWVLAAHHCDVGYPMWITFGHVDRTKHKNVNIDKKVKSENSDMMLMHLTKPITDIKPLALAPAPKPPYGEKVDVFGWGLTGVNGKAPNILKTASMIVAKPKAEDAQGNITPEVDHKKGPAVVLEPGTGWVWKGDSGGPAIYNGKLLGVSSMSSDFSHQAWYGLVPDNLPWITTTTGLPMPTAP</sequence>
<evidence type="ECO:0000256" key="1">
    <source>
        <dbReference type="ARBA" id="ARBA00007664"/>
    </source>
</evidence>
<dbReference type="Gene3D" id="2.40.10.10">
    <property type="entry name" value="Trypsin-like serine proteases"/>
    <property type="match status" value="1"/>
</dbReference>
<dbReference type="GO" id="GO:0006508">
    <property type="term" value="P:proteolysis"/>
    <property type="evidence" value="ECO:0007669"/>
    <property type="project" value="InterPro"/>
</dbReference>
<dbReference type="InterPro" id="IPR043504">
    <property type="entry name" value="Peptidase_S1_PA_chymotrypsin"/>
</dbReference>
<feature type="domain" description="Peptidase S1" evidence="4">
    <location>
        <begin position="33"/>
        <end position="241"/>
    </location>
</feature>
<gene>
    <name evidence="5" type="ORF">DR999_PMT23427</name>
</gene>
<dbReference type="STRING" id="55544.A0A4D9DJF3"/>
<dbReference type="PROSITE" id="PS50240">
    <property type="entry name" value="TRYPSIN_DOM"/>
    <property type="match status" value="1"/>
</dbReference>
<dbReference type="Proteomes" id="UP000297703">
    <property type="component" value="Unassembled WGS sequence"/>
</dbReference>
<comment type="similarity">
    <text evidence="1">Belongs to the peptidase S1 family.</text>
</comment>
<dbReference type="SUPFAM" id="SSF50494">
    <property type="entry name" value="Trypsin-like serine proteases"/>
    <property type="match status" value="1"/>
</dbReference>
<organism evidence="5 6">
    <name type="scientific">Platysternon megacephalum</name>
    <name type="common">big-headed turtle</name>
    <dbReference type="NCBI Taxonomy" id="55544"/>
    <lineage>
        <taxon>Eukaryota</taxon>
        <taxon>Metazoa</taxon>
        <taxon>Chordata</taxon>
        <taxon>Craniata</taxon>
        <taxon>Vertebrata</taxon>
        <taxon>Euteleostomi</taxon>
        <taxon>Archelosauria</taxon>
        <taxon>Testudinata</taxon>
        <taxon>Testudines</taxon>
        <taxon>Cryptodira</taxon>
        <taxon>Durocryptodira</taxon>
        <taxon>Testudinoidea</taxon>
        <taxon>Platysternidae</taxon>
        <taxon>Platysternon</taxon>
    </lineage>
</organism>
<dbReference type="EMBL" id="QXTE01013474">
    <property type="protein sequence ID" value="TFJ95142.1"/>
    <property type="molecule type" value="Genomic_DNA"/>
</dbReference>
<evidence type="ECO:0000313" key="6">
    <source>
        <dbReference type="Proteomes" id="UP000297703"/>
    </source>
</evidence>
<protein>
    <submittedName>
        <fullName evidence="5">Thrombin-like enzyme bothrombin</fullName>
    </submittedName>
</protein>
<accession>A0A4D9DJF3</accession>
<dbReference type="PRINTS" id="PR00722">
    <property type="entry name" value="CHYMOTRYPSIN"/>
</dbReference>
<dbReference type="InterPro" id="IPR001254">
    <property type="entry name" value="Trypsin_dom"/>
</dbReference>
<feature type="chain" id="PRO_5020021588" evidence="3">
    <location>
        <begin position="25"/>
        <end position="248"/>
    </location>
</feature>
<dbReference type="AlphaFoldDB" id="A0A4D9DJF3"/>
<dbReference type="InterPro" id="IPR009003">
    <property type="entry name" value="Peptidase_S1_PA"/>
</dbReference>
<reference evidence="5 6" key="1">
    <citation type="submission" date="2019-04" db="EMBL/GenBank/DDBJ databases">
        <title>Draft genome of the big-headed turtle Platysternon megacephalum.</title>
        <authorList>
            <person name="Gong S."/>
        </authorList>
    </citation>
    <scope>NUCLEOTIDE SEQUENCE [LARGE SCALE GENOMIC DNA]</scope>
    <source>
        <strain evidence="5">DO16091913</strain>
        <tissue evidence="5">Muscle</tissue>
    </source>
</reference>
<keyword evidence="6" id="KW-1185">Reference proteome</keyword>
<dbReference type="GO" id="GO:0004252">
    <property type="term" value="F:serine-type endopeptidase activity"/>
    <property type="evidence" value="ECO:0007669"/>
    <property type="project" value="InterPro"/>
</dbReference>
<proteinExistence type="inferred from homology"/>
<evidence type="ECO:0000256" key="3">
    <source>
        <dbReference type="SAM" id="SignalP"/>
    </source>
</evidence>
<name>A0A4D9DJF3_9SAUR</name>